<evidence type="ECO:0000313" key="1">
    <source>
        <dbReference type="EMBL" id="SDX37010.1"/>
    </source>
</evidence>
<name>A0A1H3B4R9_ALLWA</name>
<evidence type="ECO:0000313" key="2">
    <source>
        <dbReference type="Proteomes" id="UP000198672"/>
    </source>
</evidence>
<reference evidence="2" key="1">
    <citation type="submission" date="2016-10" db="EMBL/GenBank/DDBJ databases">
        <authorList>
            <person name="Varghese N."/>
            <person name="Submissions S."/>
        </authorList>
    </citation>
    <scope>NUCLEOTIDE SEQUENCE [LARGE SCALE GENOMIC DNA]</scope>
    <source>
        <strain evidence="2">DSM 173</strain>
    </source>
</reference>
<protein>
    <submittedName>
        <fullName evidence="1">Uncharacterized protein</fullName>
    </submittedName>
</protein>
<dbReference type="STRING" id="61595.SAMN05421644_10241"/>
<keyword evidence="2" id="KW-1185">Reference proteome</keyword>
<dbReference type="Proteomes" id="UP000198672">
    <property type="component" value="Unassembled WGS sequence"/>
</dbReference>
<proteinExistence type="predicted"/>
<dbReference type="EMBL" id="FNOW01000002">
    <property type="protein sequence ID" value="SDX37010.1"/>
    <property type="molecule type" value="Genomic_DNA"/>
</dbReference>
<organism evidence="1 2">
    <name type="scientific">Allochromatium warmingii</name>
    <name type="common">Chromatium warmingii</name>
    <dbReference type="NCBI Taxonomy" id="61595"/>
    <lineage>
        <taxon>Bacteria</taxon>
        <taxon>Pseudomonadati</taxon>
        <taxon>Pseudomonadota</taxon>
        <taxon>Gammaproteobacteria</taxon>
        <taxon>Chromatiales</taxon>
        <taxon>Chromatiaceae</taxon>
        <taxon>Allochromatium</taxon>
    </lineage>
</organism>
<sequence>MPHPNALGQPEGVFAWAKFGFLKLLRCRFKREMQSALTTARMAKARSDCVRFLSLDRGACRLR</sequence>
<dbReference type="AlphaFoldDB" id="A0A1H3B4R9"/>
<gene>
    <name evidence="1" type="ORF">SAMN05421644_10241</name>
</gene>
<accession>A0A1H3B4R9</accession>